<evidence type="ECO:0000313" key="12">
    <source>
        <dbReference type="EMBL" id="KAF2672394.1"/>
    </source>
</evidence>
<keyword evidence="3 7" id="KW-0813">Transport</keyword>
<name>A0A6A6UNB3_9PEZI</name>
<feature type="domain" description="60S ribosomal export protein NMD3 SH3" evidence="11">
    <location>
        <begin position="256"/>
        <end position="303"/>
    </location>
</feature>
<feature type="compositionally biased region" description="Acidic residues" evidence="8">
    <location>
        <begin position="475"/>
        <end position="485"/>
    </location>
</feature>
<comment type="subcellular location">
    <subcellularLocation>
        <location evidence="7">Cytoplasm</location>
    </subcellularLocation>
    <subcellularLocation>
        <location evidence="7">Nucleus</location>
    </subcellularLocation>
</comment>
<dbReference type="GO" id="GO:0000055">
    <property type="term" value="P:ribosomal large subunit export from nucleus"/>
    <property type="evidence" value="ECO:0007669"/>
    <property type="project" value="TreeGrafter"/>
</dbReference>
<protein>
    <recommendedName>
        <fullName evidence="2 7">60S ribosomal export protein NMD3</fullName>
    </recommendedName>
</protein>
<gene>
    <name evidence="12" type="ORF">BT63DRAFT_195107</name>
</gene>
<dbReference type="GO" id="GO:0005634">
    <property type="term" value="C:nucleus"/>
    <property type="evidence" value="ECO:0007669"/>
    <property type="project" value="UniProtKB-SubCell"/>
</dbReference>
<accession>A0A6A6UNB3</accession>
<dbReference type="Proteomes" id="UP000799302">
    <property type="component" value="Unassembled WGS sequence"/>
</dbReference>
<dbReference type="EMBL" id="MU004232">
    <property type="protein sequence ID" value="KAF2672394.1"/>
    <property type="molecule type" value="Genomic_DNA"/>
</dbReference>
<dbReference type="GO" id="GO:0043023">
    <property type="term" value="F:ribosomal large subunit binding"/>
    <property type="evidence" value="ECO:0007669"/>
    <property type="project" value="InterPro"/>
</dbReference>
<sequence>MEIDSGVIAIPAAQANTIATILCCNCGVPIDGQTAAGALCTECLKLTVDASQGIQREVILHTCGDCDRWHAPPTSWLVCQPESRELLALCLKRLKGLSKVRIIDASFIWTEPHSRRIKVKITVQQEAFQDTIVQQSFEVEYIVHNQQCTDCKKSYTHHTWRACVQVRQKVPHKRTFLYLEQLILKHGAHSDTINIKEVHDGIDFYFAHRNQAEKFTDFLSSVTPVITKKSQELISHDVHTSTKQYKFTFSAEIVPICKDDLVALPIKLAKSAGNISPLVLCYRIGTSVNVMDPTTLQTAEISSKQFWHTPFMPLADVQELQEFIVLDIEPIGVSKGHSVLADATISPASDFNKTYTVRTHLGAVLHPGDSALGFHLSGSNFNNPQFEALELSRQYASTIPDVVLVKKHYQRSQKKRKNRTWRLKRLAQEESDMAPRKQEQEKLERDYEMFLRDVEEDTELRAGLNLYKQQRQQDEMDLESSMGDDEGLKVPLEELMDEFDEMTIKE</sequence>
<dbReference type="InterPro" id="IPR007064">
    <property type="entry name" value="Nmd3_N"/>
</dbReference>
<proteinExistence type="inferred from homology"/>
<reference evidence="12" key="1">
    <citation type="journal article" date="2020" name="Stud. Mycol.">
        <title>101 Dothideomycetes genomes: a test case for predicting lifestyles and emergence of pathogens.</title>
        <authorList>
            <person name="Haridas S."/>
            <person name="Albert R."/>
            <person name="Binder M."/>
            <person name="Bloem J."/>
            <person name="Labutti K."/>
            <person name="Salamov A."/>
            <person name="Andreopoulos B."/>
            <person name="Baker S."/>
            <person name="Barry K."/>
            <person name="Bills G."/>
            <person name="Bluhm B."/>
            <person name="Cannon C."/>
            <person name="Castanera R."/>
            <person name="Culley D."/>
            <person name="Daum C."/>
            <person name="Ezra D."/>
            <person name="Gonzalez J."/>
            <person name="Henrissat B."/>
            <person name="Kuo A."/>
            <person name="Liang C."/>
            <person name="Lipzen A."/>
            <person name="Lutzoni F."/>
            <person name="Magnuson J."/>
            <person name="Mondo S."/>
            <person name="Nolan M."/>
            <person name="Ohm R."/>
            <person name="Pangilinan J."/>
            <person name="Park H.-J."/>
            <person name="Ramirez L."/>
            <person name="Alfaro M."/>
            <person name="Sun H."/>
            <person name="Tritt A."/>
            <person name="Yoshinaga Y."/>
            <person name="Zwiers L.-H."/>
            <person name="Turgeon B."/>
            <person name="Goodwin S."/>
            <person name="Spatafora J."/>
            <person name="Crous P."/>
            <person name="Grigoriev I."/>
        </authorList>
    </citation>
    <scope>NUCLEOTIDE SEQUENCE</scope>
    <source>
        <strain evidence="12">CBS 115976</strain>
    </source>
</reference>
<feature type="domain" description="60S ribosomal export protein NMD3 OB-fold" evidence="10">
    <location>
        <begin position="320"/>
        <end position="407"/>
    </location>
</feature>
<dbReference type="InterPro" id="IPR039768">
    <property type="entry name" value="Nmd3"/>
</dbReference>
<comment type="similarity">
    <text evidence="1 7">Belongs to the NMD3 family.</text>
</comment>
<evidence type="ECO:0000256" key="8">
    <source>
        <dbReference type="SAM" id="MobiDB-lite"/>
    </source>
</evidence>
<evidence type="ECO:0000256" key="2">
    <source>
        <dbReference type="ARBA" id="ARBA00017035"/>
    </source>
</evidence>
<dbReference type="AlphaFoldDB" id="A0A6A6UNB3"/>
<evidence type="ECO:0000256" key="5">
    <source>
        <dbReference type="ARBA" id="ARBA00022927"/>
    </source>
</evidence>
<dbReference type="OrthoDB" id="203821at2759"/>
<dbReference type="InterPro" id="IPR048898">
    <property type="entry name" value="OB_NMD3"/>
</dbReference>
<dbReference type="PANTHER" id="PTHR12746">
    <property type="entry name" value="NONSENSE-MEDIATED MRNA DECAY PROTEIN 3"/>
    <property type="match status" value="1"/>
</dbReference>
<feature type="region of interest" description="Disordered" evidence="8">
    <location>
        <begin position="465"/>
        <end position="489"/>
    </location>
</feature>
<evidence type="ECO:0000259" key="10">
    <source>
        <dbReference type="Pfam" id="PF21192"/>
    </source>
</evidence>
<evidence type="ECO:0000256" key="4">
    <source>
        <dbReference type="ARBA" id="ARBA00022490"/>
    </source>
</evidence>
<evidence type="ECO:0000256" key="1">
    <source>
        <dbReference type="ARBA" id="ARBA00009794"/>
    </source>
</evidence>
<keyword evidence="13" id="KW-1185">Reference proteome</keyword>
<evidence type="ECO:0000313" key="13">
    <source>
        <dbReference type="Proteomes" id="UP000799302"/>
    </source>
</evidence>
<feature type="domain" description="Nmd3 N-terminal" evidence="9">
    <location>
        <begin position="23"/>
        <end position="253"/>
    </location>
</feature>
<dbReference type="Pfam" id="PF21193">
    <property type="entry name" value="NMD_SH3"/>
    <property type="match status" value="1"/>
</dbReference>
<dbReference type="GO" id="GO:0005737">
    <property type="term" value="C:cytoplasm"/>
    <property type="evidence" value="ECO:0007669"/>
    <property type="project" value="UniProtKB-SubCell"/>
</dbReference>
<evidence type="ECO:0000259" key="9">
    <source>
        <dbReference type="Pfam" id="PF04981"/>
    </source>
</evidence>
<comment type="function">
    <text evidence="7">Acts as an adapter for the XPO1/CRM1-mediated export of the 60S ribosomal subunit.</text>
</comment>
<evidence type="ECO:0000256" key="7">
    <source>
        <dbReference type="RuleBase" id="RU364108"/>
    </source>
</evidence>
<keyword evidence="5 7" id="KW-0653">Protein transport</keyword>
<dbReference type="InterPro" id="IPR048899">
    <property type="entry name" value="NMD_SH3"/>
</dbReference>
<keyword evidence="4 7" id="KW-0963">Cytoplasm</keyword>
<evidence type="ECO:0000259" key="11">
    <source>
        <dbReference type="Pfam" id="PF21193"/>
    </source>
</evidence>
<evidence type="ECO:0000256" key="3">
    <source>
        <dbReference type="ARBA" id="ARBA00022448"/>
    </source>
</evidence>
<dbReference type="GO" id="GO:0015031">
    <property type="term" value="P:protein transport"/>
    <property type="evidence" value="ECO:0007669"/>
    <property type="project" value="UniProtKB-KW"/>
</dbReference>
<keyword evidence="6 7" id="KW-0539">Nucleus</keyword>
<organism evidence="12 13">
    <name type="scientific">Microthyrium microscopicum</name>
    <dbReference type="NCBI Taxonomy" id="703497"/>
    <lineage>
        <taxon>Eukaryota</taxon>
        <taxon>Fungi</taxon>
        <taxon>Dikarya</taxon>
        <taxon>Ascomycota</taxon>
        <taxon>Pezizomycotina</taxon>
        <taxon>Dothideomycetes</taxon>
        <taxon>Dothideomycetes incertae sedis</taxon>
        <taxon>Microthyriales</taxon>
        <taxon>Microthyriaceae</taxon>
        <taxon>Microthyrium</taxon>
    </lineage>
</organism>
<dbReference type="PANTHER" id="PTHR12746:SF2">
    <property type="entry name" value="60S RIBOSOMAL EXPORT PROTEIN NMD3"/>
    <property type="match status" value="1"/>
</dbReference>
<evidence type="ECO:0000256" key="6">
    <source>
        <dbReference type="ARBA" id="ARBA00023242"/>
    </source>
</evidence>
<dbReference type="Pfam" id="PF21192">
    <property type="entry name" value="OB_NMD3"/>
    <property type="match status" value="1"/>
</dbReference>
<dbReference type="Pfam" id="PF04981">
    <property type="entry name" value="NMD3"/>
    <property type="match status" value="1"/>
</dbReference>